<dbReference type="AlphaFoldDB" id="A0A8J7QAH0"/>
<protein>
    <submittedName>
        <fullName evidence="2">Uncharacterized protein</fullName>
    </submittedName>
</protein>
<evidence type="ECO:0000313" key="3">
    <source>
        <dbReference type="Proteomes" id="UP000664417"/>
    </source>
</evidence>
<dbReference type="Proteomes" id="UP000664417">
    <property type="component" value="Unassembled WGS sequence"/>
</dbReference>
<feature type="region of interest" description="Disordered" evidence="1">
    <location>
        <begin position="1"/>
        <end position="39"/>
    </location>
</feature>
<name>A0A8J7QAH0_9BACT</name>
<keyword evidence="3" id="KW-1185">Reference proteome</keyword>
<dbReference type="EMBL" id="JAFREP010000028">
    <property type="protein sequence ID" value="MBO1321811.1"/>
    <property type="molecule type" value="Genomic_DNA"/>
</dbReference>
<accession>A0A8J7QAH0</accession>
<organism evidence="2 3">
    <name type="scientific">Acanthopleuribacter pedis</name>
    <dbReference type="NCBI Taxonomy" id="442870"/>
    <lineage>
        <taxon>Bacteria</taxon>
        <taxon>Pseudomonadati</taxon>
        <taxon>Acidobacteriota</taxon>
        <taxon>Holophagae</taxon>
        <taxon>Acanthopleuribacterales</taxon>
        <taxon>Acanthopleuribacteraceae</taxon>
        <taxon>Acanthopleuribacter</taxon>
    </lineage>
</organism>
<proteinExistence type="predicted"/>
<sequence>MFQTRSPIVSDITPANTQASPAASVSGRPKKTKALLPSPVTTSGISQPLSIQGYLRMTQWAETPMDRNAMLIELAAAALSPRSRNHGDRFKLAAEVLQQIELNHLERTYVVACCLRVTRLLEKVAVRVDALPEERAFALNHLLEFQIQLVKNAVGQALKDRVFSGMFAALGLRLRQAETFADKLDCHFYRCYALNGQSDLTAADKMHRFTAEAERIAALVEETTTQSECQLVVLQLRCVVSMAAKLVAGEPRFLPAVARIRELLEGLGGERAVA</sequence>
<gene>
    <name evidence="2" type="ORF">J3U88_25250</name>
</gene>
<evidence type="ECO:0000313" key="2">
    <source>
        <dbReference type="EMBL" id="MBO1321811.1"/>
    </source>
</evidence>
<comment type="caution">
    <text evidence="2">The sequence shown here is derived from an EMBL/GenBank/DDBJ whole genome shotgun (WGS) entry which is preliminary data.</text>
</comment>
<dbReference type="RefSeq" id="WP_207861784.1">
    <property type="nucleotide sequence ID" value="NZ_JAFREP010000028.1"/>
</dbReference>
<evidence type="ECO:0000256" key="1">
    <source>
        <dbReference type="SAM" id="MobiDB-lite"/>
    </source>
</evidence>
<reference evidence="2" key="1">
    <citation type="submission" date="2021-03" db="EMBL/GenBank/DDBJ databases">
        <authorList>
            <person name="Wang G."/>
        </authorList>
    </citation>
    <scope>NUCLEOTIDE SEQUENCE</scope>
    <source>
        <strain evidence="2">KCTC 12899</strain>
    </source>
</reference>
<feature type="compositionally biased region" description="Polar residues" evidence="1">
    <location>
        <begin position="1"/>
        <end position="23"/>
    </location>
</feature>